<dbReference type="EMBL" id="RBWY01000003">
    <property type="protein sequence ID" value="RKS85202.1"/>
    <property type="molecule type" value="Genomic_DNA"/>
</dbReference>
<dbReference type="OrthoDB" id="6198608at2"/>
<comment type="caution">
    <text evidence="2">The sequence shown here is derived from an EMBL/GenBank/DDBJ whole genome shotgun (WGS) entry which is preliminary data.</text>
</comment>
<sequence>MSNLNKCKSNETAACCCTDIGTIIDNDDCVAEYENVFATQALAQEKLQLLTQAARDIESEPCEIISQIDKVNSGYQLAAKFHFCCGAECLIFQLKLR</sequence>
<evidence type="ECO:0000256" key="1">
    <source>
        <dbReference type="ARBA" id="ARBA00006201"/>
    </source>
</evidence>
<organism evidence="2 3">
    <name type="scientific">Orbus hercynius</name>
    <dbReference type="NCBI Taxonomy" id="593135"/>
    <lineage>
        <taxon>Bacteria</taxon>
        <taxon>Pseudomonadati</taxon>
        <taxon>Pseudomonadota</taxon>
        <taxon>Gammaproteobacteria</taxon>
        <taxon>Orbales</taxon>
        <taxon>Orbaceae</taxon>
        <taxon>Orbus</taxon>
    </lineage>
</organism>
<proteinExistence type="inferred from homology"/>
<dbReference type="RefSeq" id="WP_121145355.1">
    <property type="nucleotide sequence ID" value="NZ_RBWY01000003.1"/>
</dbReference>
<dbReference type="PANTHER" id="PTHR38769">
    <property type="entry name" value="UPF0381 PROTEIN YFCZ-RELATED"/>
    <property type="match status" value="1"/>
</dbReference>
<gene>
    <name evidence="2" type="ORF">DES39_1712</name>
</gene>
<dbReference type="PANTHER" id="PTHR38769:SF1">
    <property type="entry name" value="UPF0381 PROTEIN YFCZ-RELATED"/>
    <property type="match status" value="1"/>
</dbReference>
<dbReference type="Pfam" id="PF04175">
    <property type="entry name" value="DUF406"/>
    <property type="match status" value="1"/>
</dbReference>
<dbReference type="NCBIfam" id="TIGR00743">
    <property type="entry name" value="DUF406 family protein"/>
    <property type="match status" value="1"/>
</dbReference>
<dbReference type="Gene3D" id="3.30.70.860">
    <property type="match status" value="1"/>
</dbReference>
<comment type="similarity">
    <text evidence="1">Belongs to the UPF0381 family.</text>
</comment>
<name>A0A495RCK8_9GAMM</name>
<protein>
    <submittedName>
        <fullName evidence="2">Uncharacterized protein (TIGR00743 family)</fullName>
    </submittedName>
</protein>
<keyword evidence="3" id="KW-1185">Reference proteome</keyword>
<dbReference type="GO" id="GO:0005829">
    <property type="term" value="C:cytosol"/>
    <property type="evidence" value="ECO:0007669"/>
    <property type="project" value="TreeGrafter"/>
</dbReference>
<dbReference type="Proteomes" id="UP000278542">
    <property type="component" value="Unassembled WGS sequence"/>
</dbReference>
<evidence type="ECO:0000313" key="3">
    <source>
        <dbReference type="Proteomes" id="UP000278542"/>
    </source>
</evidence>
<evidence type="ECO:0000313" key="2">
    <source>
        <dbReference type="EMBL" id="RKS85202.1"/>
    </source>
</evidence>
<dbReference type="InterPro" id="IPR005272">
    <property type="entry name" value="DUF406"/>
</dbReference>
<reference evidence="2 3" key="1">
    <citation type="submission" date="2018-10" db="EMBL/GenBank/DDBJ databases">
        <title>Genomic Encyclopedia of Type Strains, Phase IV (KMG-IV): sequencing the most valuable type-strain genomes for metagenomic binning, comparative biology and taxonomic classification.</title>
        <authorList>
            <person name="Goeker M."/>
        </authorList>
    </citation>
    <scope>NUCLEOTIDE SEQUENCE [LARGE SCALE GENOMIC DNA]</scope>
    <source>
        <strain evidence="2 3">DSM 22228</strain>
    </source>
</reference>
<dbReference type="AlphaFoldDB" id="A0A495RCK8"/>
<dbReference type="InterPro" id="IPR035571">
    <property type="entry name" value="UPF0234-like_C"/>
</dbReference>
<accession>A0A495RCK8</accession>